<evidence type="ECO:0000313" key="4">
    <source>
        <dbReference type="Proteomes" id="UP000228859"/>
    </source>
</evidence>
<dbReference type="PANTHER" id="PTHR43214">
    <property type="entry name" value="TWO-COMPONENT RESPONSE REGULATOR"/>
    <property type="match status" value="1"/>
</dbReference>
<reference evidence="3 4" key="1">
    <citation type="journal article" date="2017" name="Front. Microbiol.">
        <title>Comparative Genomic Analysis of the Class Epsilonproteobacteria and Proposed Reclassification to Epsilonbacteraeota (phyl. nov.).</title>
        <authorList>
            <person name="Waite D.W."/>
            <person name="Vanwonterghem I."/>
            <person name="Rinke C."/>
            <person name="Parks D.H."/>
            <person name="Zhang Y."/>
            <person name="Takai K."/>
            <person name="Sievert S.M."/>
            <person name="Simon J."/>
            <person name="Campbell B.J."/>
            <person name="Hanson T.E."/>
            <person name="Woyke T."/>
            <person name="Klotz M.G."/>
            <person name="Hugenholtz P."/>
        </authorList>
    </citation>
    <scope>NUCLEOTIDE SEQUENCE [LARGE SCALE GENOMIC DNA]</scope>
    <source>
        <strain evidence="3">UBA12443</strain>
    </source>
</reference>
<name>A0A2D3WCD9_9BACT</name>
<dbReference type="GO" id="GO:0006355">
    <property type="term" value="P:regulation of DNA-templated transcription"/>
    <property type="evidence" value="ECO:0007669"/>
    <property type="project" value="InterPro"/>
</dbReference>
<dbReference type="EMBL" id="DLUI01000111">
    <property type="protein sequence ID" value="DAB38078.1"/>
    <property type="molecule type" value="Genomic_DNA"/>
</dbReference>
<comment type="caution">
    <text evidence="3">The sequence shown here is derived from an EMBL/GenBank/DDBJ whole genome shotgun (WGS) entry which is preliminary data.</text>
</comment>
<dbReference type="RefSeq" id="WP_294896731.1">
    <property type="nucleotide sequence ID" value="NZ_DLUI01000111.1"/>
</dbReference>
<sequence>MYRIILVSESESFVKTLGIKLSEIGYSWLSFDEMKSDEHIQGSFIVILDIQSFQMTFHELGEFLKEYPYPVLVLSVIPTFEEGYPLLRMGVKGYANRHIGSVNLQSALSVLESGGSWFDPGFMNDLIRHIDYRGVPSESGEELFEILSEREREIARYIAQGLSNHQIADVLEITERTVKAHLLSCYKKLGLNDRVSLALWVKEAGYV</sequence>
<dbReference type="InterPro" id="IPR011006">
    <property type="entry name" value="CheY-like_superfamily"/>
</dbReference>
<evidence type="ECO:0000259" key="2">
    <source>
        <dbReference type="PROSITE" id="PS50043"/>
    </source>
</evidence>
<evidence type="ECO:0000256" key="1">
    <source>
        <dbReference type="ARBA" id="ARBA00023125"/>
    </source>
</evidence>
<feature type="domain" description="HTH luxR-type" evidence="2">
    <location>
        <begin position="140"/>
        <end position="205"/>
    </location>
</feature>
<dbReference type="SMART" id="SM00421">
    <property type="entry name" value="HTH_LUXR"/>
    <property type="match status" value="1"/>
</dbReference>
<proteinExistence type="predicted"/>
<gene>
    <name evidence="3" type="ORF">CFH83_07770</name>
</gene>
<accession>A0A2D3WCD9</accession>
<protein>
    <recommendedName>
        <fullName evidence="2">HTH luxR-type domain-containing protein</fullName>
    </recommendedName>
</protein>
<dbReference type="GO" id="GO:0003677">
    <property type="term" value="F:DNA binding"/>
    <property type="evidence" value="ECO:0007669"/>
    <property type="project" value="UniProtKB-KW"/>
</dbReference>
<dbReference type="InterPro" id="IPR039420">
    <property type="entry name" value="WalR-like"/>
</dbReference>
<dbReference type="AlphaFoldDB" id="A0A2D3WCD9"/>
<organism evidence="3 4">
    <name type="scientific">Sulfuricurvum kujiense</name>
    <dbReference type="NCBI Taxonomy" id="148813"/>
    <lineage>
        <taxon>Bacteria</taxon>
        <taxon>Pseudomonadati</taxon>
        <taxon>Campylobacterota</taxon>
        <taxon>Epsilonproteobacteria</taxon>
        <taxon>Campylobacterales</taxon>
        <taxon>Sulfurimonadaceae</taxon>
        <taxon>Sulfuricurvum</taxon>
    </lineage>
</organism>
<dbReference type="PANTHER" id="PTHR43214:SF38">
    <property type="entry name" value="NITRATE_NITRITE RESPONSE REGULATOR PROTEIN NARL"/>
    <property type="match status" value="1"/>
</dbReference>
<dbReference type="Pfam" id="PF00196">
    <property type="entry name" value="GerE"/>
    <property type="match status" value="1"/>
</dbReference>
<evidence type="ECO:0000313" key="3">
    <source>
        <dbReference type="EMBL" id="DAB38078.1"/>
    </source>
</evidence>
<dbReference type="InterPro" id="IPR016032">
    <property type="entry name" value="Sig_transdc_resp-reg_C-effctor"/>
</dbReference>
<dbReference type="InterPro" id="IPR000792">
    <property type="entry name" value="Tscrpt_reg_LuxR_C"/>
</dbReference>
<dbReference type="PROSITE" id="PS50043">
    <property type="entry name" value="HTH_LUXR_2"/>
    <property type="match status" value="1"/>
</dbReference>
<dbReference type="SUPFAM" id="SSF46894">
    <property type="entry name" value="C-terminal effector domain of the bipartite response regulators"/>
    <property type="match status" value="1"/>
</dbReference>
<dbReference type="SUPFAM" id="SSF52172">
    <property type="entry name" value="CheY-like"/>
    <property type="match status" value="1"/>
</dbReference>
<keyword evidence="1" id="KW-0238">DNA-binding</keyword>
<dbReference type="Proteomes" id="UP000228859">
    <property type="component" value="Unassembled WGS sequence"/>
</dbReference>
<dbReference type="PRINTS" id="PR00038">
    <property type="entry name" value="HTHLUXR"/>
</dbReference>
<dbReference type="CDD" id="cd06170">
    <property type="entry name" value="LuxR_C_like"/>
    <property type="match status" value="1"/>
</dbReference>
<dbReference type="Gene3D" id="3.40.50.2300">
    <property type="match status" value="1"/>
</dbReference>